<proteinExistence type="predicted"/>
<dbReference type="EMBL" id="CAJJDN010000046">
    <property type="protein sequence ID" value="CAD8084154.1"/>
    <property type="molecule type" value="Genomic_DNA"/>
</dbReference>
<dbReference type="AlphaFoldDB" id="A0A8S1NBT6"/>
<organism evidence="1 2">
    <name type="scientific">Paramecium sonneborni</name>
    <dbReference type="NCBI Taxonomy" id="65129"/>
    <lineage>
        <taxon>Eukaryota</taxon>
        <taxon>Sar</taxon>
        <taxon>Alveolata</taxon>
        <taxon>Ciliophora</taxon>
        <taxon>Intramacronucleata</taxon>
        <taxon>Oligohymenophorea</taxon>
        <taxon>Peniculida</taxon>
        <taxon>Parameciidae</taxon>
        <taxon>Paramecium</taxon>
    </lineage>
</organism>
<evidence type="ECO:0000313" key="1">
    <source>
        <dbReference type="EMBL" id="CAD8084154.1"/>
    </source>
</evidence>
<keyword evidence="2" id="KW-1185">Reference proteome</keyword>
<gene>
    <name evidence="1" type="ORF">PSON_ATCC_30995.1.T0460105</name>
</gene>
<evidence type="ECO:0000313" key="2">
    <source>
        <dbReference type="Proteomes" id="UP000692954"/>
    </source>
</evidence>
<dbReference type="Proteomes" id="UP000692954">
    <property type="component" value="Unassembled WGS sequence"/>
</dbReference>
<protein>
    <submittedName>
        <fullName evidence="1">Uncharacterized protein</fullName>
    </submittedName>
</protein>
<reference evidence="1" key="1">
    <citation type="submission" date="2021-01" db="EMBL/GenBank/DDBJ databases">
        <authorList>
            <consortium name="Genoscope - CEA"/>
            <person name="William W."/>
        </authorList>
    </citation>
    <scope>NUCLEOTIDE SEQUENCE</scope>
</reference>
<accession>A0A8S1NBT6</accession>
<comment type="caution">
    <text evidence="1">The sequence shown here is derived from an EMBL/GenBank/DDBJ whole genome shotgun (WGS) entry which is preliminary data.</text>
</comment>
<sequence>MKCIEFLIYKHYNFGNKQHNIQNNQWIKLSIVCTFNHIICKFILQDNIHFHKMSNSCFLMHCNQCMVISKYLFQQDQQLDSEVHFKQGLTQFVQVDPFKQQKFTQDQQLVEVPEHDVHVLSQPWHQLSVLLQQQPFSQVQFEQAIIKLRYQITCTYFVFINYIPRFATQTFPCSISTCYTMLIALISNSARCTSSCLVNTSFAVCRT</sequence>
<name>A0A8S1NBT6_9CILI</name>